<keyword evidence="5" id="KW-1185">Reference proteome</keyword>
<dbReference type="InterPro" id="IPR002213">
    <property type="entry name" value="UDP_glucos_trans"/>
</dbReference>
<dbReference type="Proteomes" id="UP001162156">
    <property type="component" value="Unassembled WGS sequence"/>
</dbReference>
<sequence length="203" mass="23869">MNALSKTSEWQLEHPEVQNIIRNKSEHFDLIIVELMLPTQLGFVDRFNTPAIGITSLDAVPRTHRSIGNFMHPSIYPHWMLPFRKNLTFIQRLVSTFFSWFYWAFEYFVQFPNENEIARKHFGKNIRKLEDIEKDINMLFINVNPLYHNIRPVGPNTIQIGGGTHIKEVQPLPKDLQDFMDKATEGVIYFSLGTNVKKFFDKR</sequence>
<dbReference type="PANTHER" id="PTHR48043">
    <property type="entry name" value="EG:EG0003.4 PROTEIN-RELATED"/>
    <property type="match status" value="1"/>
</dbReference>
<comment type="similarity">
    <text evidence="1">Belongs to the UDP-glycosyltransferase family.</text>
</comment>
<dbReference type="SUPFAM" id="SSF53756">
    <property type="entry name" value="UDP-Glycosyltransferase/glycogen phosphorylase"/>
    <property type="match status" value="1"/>
</dbReference>
<dbReference type="EMBL" id="JANEYF010004543">
    <property type="protein sequence ID" value="KAJ8930798.1"/>
    <property type="molecule type" value="Genomic_DNA"/>
</dbReference>
<dbReference type="PANTHER" id="PTHR48043:SF159">
    <property type="entry name" value="EG:EG0003.4 PROTEIN-RELATED"/>
    <property type="match status" value="1"/>
</dbReference>
<evidence type="ECO:0000313" key="4">
    <source>
        <dbReference type="EMBL" id="KAJ8930798.1"/>
    </source>
</evidence>
<name>A0AAV8WWK8_9CUCU</name>
<comment type="caution">
    <text evidence="4">The sequence shown here is derived from an EMBL/GenBank/DDBJ whole genome shotgun (WGS) entry which is preliminary data.</text>
</comment>
<proteinExistence type="inferred from homology"/>
<evidence type="ECO:0000256" key="2">
    <source>
        <dbReference type="ARBA" id="ARBA00022676"/>
    </source>
</evidence>
<evidence type="ECO:0000313" key="5">
    <source>
        <dbReference type="Proteomes" id="UP001162156"/>
    </source>
</evidence>
<protein>
    <submittedName>
        <fullName evidence="4">Uncharacterized protein</fullName>
    </submittedName>
</protein>
<reference evidence="4" key="1">
    <citation type="journal article" date="2023" name="Insect Mol. Biol.">
        <title>Genome sequencing provides insights into the evolution of gene families encoding plant cell wall-degrading enzymes in longhorned beetles.</title>
        <authorList>
            <person name="Shin N.R."/>
            <person name="Okamura Y."/>
            <person name="Kirsch R."/>
            <person name="Pauchet Y."/>
        </authorList>
    </citation>
    <scope>NUCLEOTIDE SEQUENCE</scope>
    <source>
        <strain evidence="4">RBIC_L_NR</strain>
    </source>
</reference>
<keyword evidence="3" id="KW-0808">Transferase</keyword>
<evidence type="ECO:0000256" key="1">
    <source>
        <dbReference type="ARBA" id="ARBA00009995"/>
    </source>
</evidence>
<dbReference type="GO" id="GO:0008194">
    <property type="term" value="F:UDP-glycosyltransferase activity"/>
    <property type="evidence" value="ECO:0007669"/>
    <property type="project" value="InterPro"/>
</dbReference>
<organism evidence="4 5">
    <name type="scientific">Rhamnusium bicolor</name>
    <dbReference type="NCBI Taxonomy" id="1586634"/>
    <lineage>
        <taxon>Eukaryota</taxon>
        <taxon>Metazoa</taxon>
        <taxon>Ecdysozoa</taxon>
        <taxon>Arthropoda</taxon>
        <taxon>Hexapoda</taxon>
        <taxon>Insecta</taxon>
        <taxon>Pterygota</taxon>
        <taxon>Neoptera</taxon>
        <taxon>Endopterygota</taxon>
        <taxon>Coleoptera</taxon>
        <taxon>Polyphaga</taxon>
        <taxon>Cucujiformia</taxon>
        <taxon>Chrysomeloidea</taxon>
        <taxon>Cerambycidae</taxon>
        <taxon>Lepturinae</taxon>
        <taxon>Rhagiini</taxon>
        <taxon>Rhamnusium</taxon>
    </lineage>
</organism>
<dbReference type="AlphaFoldDB" id="A0AAV8WWK8"/>
<dbReference type="Pfam" id="PF00201">
    <property type="entry name" value="UDPGT"/>
    <property type="match status" value="1"/>
</dbReference>
<evidence type="ECO:0000256" key="3">
    <source>
        <dbReference type="ARBA" id="ARBA00022679"/>
    </source>
</evidence>
<keyword evidence="2" id="KW-0328">Glycosyltransferase</keyword>
<dbReference type="InterPro" id="IPR050271">
    <property type="entry name" value="UDP-glycosyltransferase"/>
</dbReference>
<gene>
    <name evidence="4" type="ORF">NQ314_016375</name>
</gene>
<accession>A0AAV8WWK8</accession>